<dbReference type="AlphaFoldDB" id="A0A8J6A4S9"/>
<evidence type="ECO:0000313" key="1">
    <source>
        <dbReference type="EMBL" id="KAG8512117.1"/>
    </source>
</evidence>
<gene>
    <name evidence="1" type="ORF">J0S82_011247</name>
</gene>
<evidence type="ECO:0000313" key="2">
    <source>
        <dbReference type="Proteomes" id="UP000700334"/>
    </source>
</evidence>
<protein>
    <submittedName>
        <fullName evidence="1">Suppressor of cytokine signaling 5</fullName>
    </submittedName>
</protein>
<feature type="non-terminal residue" evidence="1">
    <location>
        <position position="223"/>
    </location>
</feature>
<proteinExistence type="predicted"/>
<organism evidence="1 2">
    <name type="scientific">Galemys pyrenaicus</name>
    <name type="common">Iberian desman</name>
    <name type="synonym">Pyrenean desman</name>
    <dbReference type="NCBI Taxonomy" id="202257"/>
    <lineage>
        <taxon>Eukaryota</taxon>
        <taxon>Metazoa</taxon>
        <taxon>Chordata</taxon>
        <taxon>Craniata</taxon>
        <taxon>Vertebrata</taxon>
        <taxon>Euteleostomi</taxon>
        <taxon>Mammalia</taxon>
        <taxon>Eutheria</taxon>
        <taxon>Laurasiatheria</taxon>
        <taxon>Eulipotyphla</taxon>
        <taxon>Talpidae</taxon>
        <taxon>Galemys</taxon>
    </lineage>
</organism>
<name>A0A8J6A4S9_GALPY</name>
<keyword evidence="2" id="KW-1185">Reference proteome</keyword>
<dbReference type="Proteomes" id="UP000700334">
    <property type="component" value="Unassembled WGS sequence"/>
</dbReference>
<comment type="caution">
    <text evidence="1">The sequence shown here is derived from an EMBL/GenBank/DDBJ whole genome shotgun (WGS) entry which is preliminary data.</text>
</comment>
<feature type="non-terminal residue" evidence="1">
    <location>
        <position position="1"/>
    </location>
</feature>
<accession>A0A8J6A4S9</accession>
<reference evidence="1" key="1">
    <citation type="journal article" date="2021" name="Evol. Appl.">
        <title>The genome of the Pyrenean desman and the effects of bottlenecks and inbreeding on the genomic landscape of an endangered species.</title>
        <authorList>
            <person name="Escoda L."/>
            <person name="Castresana J."/>
        </authorList>
    </citation>
    <scope>NUCLEOTIDE SEQUENCE</scope>
    <source>
        <strain evidence="1">IBE-C5619</strain>
    </source>
</reference>
<sequence length="223" mass="24687">VARGGGRGISVGDSVPQQHSRPFRGCCLTTGIKPFHEFFKINQNCTTEIPQVLEISTKKDNDSCVHPQEQDLVRRKNISRSTKTESLDTGKEFGRTASGLPSICQNALSDSEIAEYCGLMMKKIGTEREGSLLWKKGLTPVPNAQICTVIPSFIKMGAKVSSGQFCNFTDDCDSEEDNVCPTTLCLHVGSRQKELQVWRQKGVEKPIHRLITFTALCLFVSVY</sequence>
<dbReference type="EMBL" id="JAGFMF010011803">
    <property type="protein sequence ID" value="KAG8512117.1"/>
    <property type="molecule type" value="Genomic_DNA"/>
</dbReference>